<evidence type="ECO:0000259" key="3">
    <source>
        <dbReference type="PROSITE" id="PS50089"/>
    </source>
</evidence>
<dbReference type="InterPro" id="IPR013083">
    <property type="entry name" value="Znf_RING/FYVE/PHD"/>
</dbReference>
<sequence length="265" mass="28356">MKQKRCGACRGFGAFSTTSVPSRKGCFPCKVCDGSGHHLLSPCGVCGGLGGFEGENPCVDGDPCPLCGGAGASSKTPCPLCEGLARFSALRPHPSGKYRCALCEGTGARKRKRACENCGGFGAIDHEGVPKPGGFMRCRACAGSGGFPEEEDEEEVPVRKRTARELRDELESERARHRADDLRHQRQRRAQCVTIDALRADRDRLAEALERARDVLLCAICLENDKSTLLLPCSHLATCDTCALPLVACPICSTAVTGKKRVHIP</sequence>
<dbReference type="PANTHER" id="PTHR22696">
    <property type="entry name" value="E3 UBIQUITIN-PROTEIN LIGASE RNF26"/>
    <property type="match status" value="1"/>
</dbReference>
<dbReference type="Gene3D" id="3.30.40.10">
    <property type="entry name" value="Zinc/RING finger domain, C3HC4 (zinc finger)"/>
    <property type="match status" value="1"/>
</dbReference>
<dbReference type="Gene3D" id="2.10.230.10">
    <property type="entry name" value="Heat shock protein DnaJ, cysteine-rich domain"/>
    <property type="match status" value="1"/>
</dbReference>
<feature type="domain" description="RING-type" evidence="3">
    <location>
        <begin position="218"/>
        <end position="253"/>
    </location>
</feature>
<accession>A0AAD7UCZ4</accession>
<name>A0AAD7UCZ4_9STRA</name>
<dbReference type="GO" id="GO:0061630">
    <property type="term" value="F:ubiquitin protein ligase activity"/>
    <property type="evidence" value="ECO:0007669"/>
    <property type="project" value="TreeGrafter"/>
</dbReference>
<dbReference type="Proteomes" id="UP001230188">
    <property type="component" value="Unassembled WGS sequence"/>
</dbReference>
<keyword evidence="1" id="KW-0863">Zinc-finger</keyword>
<organism evidence="4 5">
    <name type="scientific">Chrysophaeum taylorii</name>
    <dbReference type="NCBI Taxonomy" id="2483200"/>
    <lineage>
        <taxon>Eukaryota</taxon>
        <taxon>Sar</taxon>
        <taxon>Stramenopiles</taxon>
        <taxon>Ochrophyta</taxon>
        <taxon>Pelagophyceae</taxon>
        <taxon>Pelagomonadales</taxon>
        <taxon>Pelagomonadaceae</taxon>
        <taxon>Chrysophaeum</taxon>
    </lineage>
</organism>
<evidence type="ECO:0000313" key="4">
    <source>
        <dbReference type="EMBL" id="KAJ8602193.1"/>
    </source>
</evidence>
<keyword evidence="1" id="KW-0479">Metal-binding</keyword>
<comment type="caution">
    <text evidence="4">The sequence shown here is derived from an EMBL/GenBank/DDBJ whole genome shotgun (WGS) entry which is preliminary data.</text>
</comment>
<dbReference type="EMBL" id="JAQMWT010000389">
    <property type="protein sequence ID" value="KAJ8602193.1"/>
    <property type="molecule type" value="Genomic_DNA"/>
</dbReference>
<dbReference type="PANTHER" id="PTHR22696:SF1">
    <property type="entry name" value="E3 UBIQUITIN-PROTEIN LIGASE RNF26"/>
    <property type="match status" value="1"/>
</dbReference>
<keyword evidence="2" id="KW-0175">Coiled coil</keyword>
<dbReference type="PROSITE" id="PS50089">
    <property type="entry name" value="ZF_RING_2"/>
    <property type="match status" value="1"/>
</dbReference>
<gene>
    <name evidence="4" type="ORF">CTAYLR_003532</name>
</gene>
<keyword evidence="5" id="KW-1185">Reference proteome</keyword>
<evidence type="ECO:0000313" key="5">
    <source>
        <dbReference type="Proteomes" id="UP001230188"/>
    </source>
</evidence>
<dbReference type="GO" id="GO:0008270">
    <property type="term" value="F:zinc ion binding"/>
    <property type="evidence" value="ECO:0007669"/>
    <property type="project" value="UniProtKB-KW"/>
</dbReference>
<evidence type="ECO:0000256" key="2">
    <source>
        <dbReference type="SAM" id="Coils"/>
    </source>
</evidence>
<keyword evidence="1" id="KW-0862">Zinc</keyword>
<dbReference type="GO" id="GO:0006511">
    <property type="term" value="P:ubiquitin-dependent protein catabolic process"/>
    <property type="evidence" value="ECO:0007669"/>
    <property type="project" value="TreeGrafter"/>
</dbReference>
<protein>
    <recommendedName>
        <fullName evidence="3">RING-type domain-containing protein</fullName>
    </recommendedName>
</protein>
<reference evidence="4" key="1">
    <citation type="submission" date="2023-01" db="EMBL/GenBank/DDBJ databases">
        <title>Metagenome sequencing of chrysophaentin producing Chrysophaeum taylorii.</title>
        <authorList>
            <person name="Davison J."/>
            <person name="Bewley C."/>
        </authorList>
    </citation>
    <scope>NUCLEOTIDE SEQUENCE</scope>
    <source>
        <strain evidence="4">NIES-1699</strain>
    </source>
</reference>
<dbReference type="GO" id="GO:0016567">
    <property type="term" value="P:protein ubiquitination"/>
    <property type="evidence" value="ECO:0007669"/>
    <property type="project" value="TreeGrafter"/>
</dbReference>
<dbReference type="SUPFAM" id="SSF57850">
    <property type="entry name" value="RING/U-box"/>
    <property type="match status" value="1"/>
</dbReference>
<dbReference type="Pfam" id="PF13920">
    <property type="entry name" value="zf-C3HC4_3"/>
    <property type="match status" value="1"/>
</dbReference>
<feature type="coiled-coil region" evidence="2">
    <location>
        <begin position="160"/>
        <end position="215"/>
    </location>
</feature>
<dbReference type="InterPro" id="IPR001841">
    <property type="entry name" value="Znf_RING"/>
</dbReference>
<dbReference type="AlphaFoldDB" id="A0AAD7UCZ4"/>
<proteinExistence type="predicted"/>
<evidence type="ECO:0000256" key="1">
    <source>
        <dbReference type="PROSITE-ProRule" id="PRU00175"/>
    </source>
</evidence>
<dbReference type="SMART" id="SM00184">
    <property type="entry name" value="RING"/>
    <property type="match status" value="1"/>
</dbReference>